<comment type="subcellular location">
    <subcellularLocation>
        <location evidence="9">Cell inner membrane</location>
        <topology evidence="9">Single-pass membrane protein</topology>
    </subcellularLocation>
</comment>
<keyword evidence="6 9" id="KW-1133">Transmembrane helix</keyword>
<dbReference type="EC" id="2.3.1.241" evidence="9"/>
<dbReference type="PIRSF" id="PIRSF026649">
    <property type="entry name" value="MsbB"/>
    <property type="match status" value="1"/>
</dbReference>
<evidence type="ECO:0000256" key="1">
    <source>
        <dbReference type="ARBA" id="ARBA00022475"/>
    </source>
</evidence>
<keyword evidence="8 9" id="KW-0012">Acyltransferase</keyword>
<evidence type="ECO:0000256" key="7">
    <source>
        <dbReference type="ARBA" id="ARBA00023136"/>
    </source>
</evidence>
<keyword evidence="4 9" id="KW-0812">Transmembrane</keyword>
<evidence type="ECO:0000313" key="11">
    <source>
        <dbReference type="Proteomes" id="UP000032266"/>
    </source>
</evidence>
<keyword evidence="3 9" id="KW-0808">Transferase</keyword>
<evidence type="ECO:0000256" key="4">
    <source>
        <dbReference type="ARBA" id="ARBA00022692"/>
    </source>
</evidence>
<comment type="pathway">
    <text evidence="9">Bacterial outer membrane biogenesis; lipopolysaccharide biosynthesis.</text>
</comment>
<proteinExistence type="inferred from homology"/>
<dbReference type="NCBIfam" id="TIGR02207">
    <property type="entry name" value="lipid_A_htrB"/>
    <property type="match status" value="1"/>
</dbReference>
<comment type="similarity">
    <text evidence="9">Belongs to the LpxL/LpxM/LpxP family.</text>
</comment>
<reference evidence="10 11" key="1">
    <citation type="submission" date="2014-01" db="EMBL/GenBank/DDBJ databases">
        <title>Full genme sequencing of cellulolytic bacterium Gynuella sunshinyii YC6258T gen. nov., sp. nov.</title>
        <authorList>
            <person name="Khan H."/>
            <person name="Chung E.J."/>
            <person name="Chung Y.R."/>
        </authorList>
    </citation>
    <scope>NUCLEOTIDE SEQUENCE [LARGE SCALE GENOMIC DNA]</scope>
    <source>
        <strain evidence="10 11">YC6258</strain>
    </source>
</reference>
<dbReference type="PANTHER" id="PTHR30606">
    <property type="entry name" value="LIPID A BIOSYNTHESIS LAUROYL ACYLTRANSFERASE"/>
    <property type="match status" value="1"/>
</dbReference>
<evidence type="ECO:0000313" key="10">
    <source>
        <dbReference type="EMBL" id="AJQ93915.1"/>
    </source>
</evidence>
<protein>
    <recommendedName>
        <fullName evidence="9">Lipid A biosynthesis acyltransferase</fullName>
        <ecNumber evidence="9">2.3.1.241</ecNumber>
    </recommendedName>
    <alternativeName>
        <fullName evidence="9">Kdo(2)-lipid IV(A) acyltransferase</fullName>
    </alternativeName>
</protein>
<comment type="pathway">
    <text evidence="9">Glycolipid biosynthesis; KDO(2)-lipid A biosynthesis; KDO(2)-lipid A from CMP-3-deoxy-D-manno-octulosonate and lipid IV(A): step 3/4.</text>
</comment>
<evidence type="ECO:0000256" key="5">
    <source>
        <dbReference type="ARBA" id="ARBA00022985"/>
    </source>
</evidence>
<keyword evidence="2 9" id="KW-0997">Cell inner membrane</keyword>
<dbReference type="InterPro" id="IPR004960">
    <property type="entry name" value="LipA_acyltrans"/>
</dbReference>
<evidence type="ECO:0000256" key="3">
    <source>
        <dbReference type="ARBA" id="ARBA00022679"/>
    </source>
</evidence>
<evidence type="ECO:0000256" key="9">
    <source>
        <dbReference type="HAMAP-Rule" id="MF_01942"/>
    </source>
</evidence>
<dbReference type="STRING" id="1445510.YC6258_01871"/>
<dbReference type="PANTHER" id="PTHR30606:SF9">
    <property type="entry name" value="LIPID A BIOSYNTHESIS LAUROYLTRANSFERASE"/>
    <property type="match status" value="1"/>
</dbReference>
<evidence type="ECO:0000256" key="2">
    <source>
        <dbReference type="ARBA" id="ARBA00022519"/>
    </source>
</evidence>
<dbReference type="GO" id="GO:0005886">
    <property type="term" value="C:plasma membrane"/>
    <property type="evidence" value="ECO:0007669"/>
    <property type="project" value="UniProtKB-SubCell"/>
</dbReference>
<dbReference type="GO" id="GO:0009103">
    <property type="term" value="P:lipopolysaccharide biosynthetic process"/>
    <property type="evidence" value="ECO:0007669"/>
    <property type="project" value="UniProtKB-UniRule"/>
</dbReference>
<dbReference type="HOGENOM" id="CLU_049421_1_0_6"/>
<evidence type="ECO:0000256" key="8">
    <source>
        <dbReference type="ARBA" id="ARBA00023315"/>
    </source>
</evidence>
<dbReference type="Proteomes" id="UP000032266">
    <property type="component" value="Chromosome"/>
</dbReference>
<dbReference type="KEGG" id="gsn:YC6258_01871"/>
<gene>
    <name evidence="9" type="primary">lpxL</name>
    <name evidence="10" type="ORF">YC6258_01871</name>
</gene>
<keyword evidence="11" id="KW-1185">Reference proteome</keyword>
<dbReference type="AlphaFoldDB" id="A0A0C5V314"/>
<comment type="function">
    <text evidence="9">Catalyzes the transfer of an acyl chain from an acyl-[acyl-carrier-protein] (ACP) to a Kdo(2)-lipid IV(A) to form a Kdo(2)-(acyl)-lipid IV(A).</text>
</comment>
<keyword evidence="1 9" id="KW-1003">Cell membrane</keyword>
<name>A0A0C5V314_9GAMM</name>
<keyword evidence="7 9" id="KW-0472">Membrane</keyword>
<dbReference type="Pfam" id="PF03279">
    <property type="entry name" value="Lip_A_acyltrans"/>
    <property type="match status" value="1"/>
</dbReference>
<dbReference type="PATRIC" id="fig|1445510.3.peg.1832"/>
<dbReference type="GO" id="GO:0008913">
    <property type="term" value="F:Kdo2-lipid IVA acyltransferase activity"/>
    <property type="evidence" value="ECO:0007669"/>
    <property type="project" value="UniProtKB-EC"/>
</dbReference>
<sequence>MWVKIRYLKPVKYIDRLFMSIHRNSDLVHQQSYRNFIHPRYWPTWLMLACLWLLTRLPMSVQLQLGAGLGWLAYHLVKSRRRVTEVNIRMCFPELSAAEQQQLIKDIFISYGKGLMETAMSWFLDPRRLADKTIVEGEEILEEARRDGRGVILAGGHFAILDLASALFSLHNTGLEVVQRSHDNPLFNLFMTRARERNGHHCLSRKDLRGMIRMLKKGKLLWYAPDQDYGRRNSVFVPFFNIATATITSTTRLAQLSGATVVPCFAHREKGGYVLKFYPPWPKTDDDVENARLYNQFLEQRVREHPDQYLWLHKRFKTRPEGEPGFYR</sequence>
<accession>A0A0C5V314</accession>
<dbReference type="HAMAP" id="MF_01942">
    <property type="entry name" value="Lipid_A_LpxL_LpxP"/>
    <property type="match status" value="1"/>
</dbReference>
<dbReference type="InterPro" id="IPR011920">
    <property type="entry name" value="Lipid_A_LpxL_LpxP"/>
</dbReference>
<keyword evidence="5 9" id="KW-0448">Lipopolysaccharide biosynthesis</keyword>
<dbReference type="EMBL" id="CP007142">
    <property type="protein sequence ID" value="AJQ93915.1"/>
    <property type="molecule type" value="Genomic_DNA"/>
</dbReference>
<evidence type="ECO:0000256" key="6">
    <source>
        <dbReference type="ARBA" id="ARBA00022989"/>
    </source>
</evidence>
<dbReference type="UniPathway" id="UPA00030"/>
<feature type="short sequence motif" description="HXXXXD motif" evidence="9">
    <location>
        <begin position="157"/>
        <end position="162"/>
    </location>
</feature>
<comment type="catalytic activity">
    <reaction evidence="9">
        <text>an alpha-Kdo-(2-&gt;4)-alpha-Kdo-(2-&gt;6)-lipid IVA + a fatty acyl-[ACP] = an alpha-Kdo-(2-&gt;4)-alpha-Kdo-(2-&gt;6)-(acyl)-lipid IVA + holo-[ACP]</text>
        <dbReference type="Rhea" id="RHEA:69396"/>
        <dbReference type="Rhea" id="RHEA-COMP:9685"/>
        <dbReference type="Rhea" id="RHEA-COMP:14125"/>
        <dbReference type="ChEBI" id="CHEBI:64479"/>
        <dbReference type="ChEBI" id="CHEBI:138651"/>
        <dbReference type="ChEBI" id="CHEBI:176429"/>
        <dbReference type="ChEBI" id="CHEBI:176430"/>
        <dbReference type="EC" id="2.3.1.241"/>
    </reaction>
</comment>
<dbReference type="CDD" id="cd07984">
    <property type="entry name" value="LPLAT_LABLAT-like"/>
    <property type="match status" value="1"/>
</dbReference>
<dbReference type="GO" id="GO:0036104">
    <property type="term" value="P:Kdo2-lipid A biosynthetic process"/>
    <property type="evidence" value="ECO:0007669"/>
    <property type="project" value="UniProtKB-UniRule"/>
</dbReference>
<organism evidence="10 11">
    <name type="scientific">Gynuella sunshinyii YC6258</name>
    <dbReference type="NCBI Taxonomy" id="1445510"/>
    <lineage>
        <taxon>Bacteria</taxon>
        <taxon>Pseudomonadati</taxon>
        <taxon>Pseudomonadota</taxon>
        <taxon>Gammaproteobacteria</taxon>
        <taxon>Oceanospirillales</taxon>
        <taxon>Saccharospirillaceae</taxon>
        <taxon>Gynuella</taxon>
    </lineage>
</organism>
<dbReference type="GO" id="GO:0009245">
    <property type="term" value="P:lipid A biosynthetic process"/>
    <property type="evidence" value="ECO:0007669"/>
    <property type="project" value="InterPro"/>
</dbReference>
<dbReference type="UniPathway" id="UPA00360">
    <property type="reaction ID" value="UER00485"/>
</dbReference>